<dbReference type="Pfam" id="PF00432">
    <property type="entry name" value="Prenyltrans"/>
    <property type="match status" value="1"/>
</dbReference>
<proteinExistence type="inferred from homology"/>
<gene>
    <name evidence="10" type="ORF">N658DRAFT_473355</name>
</gene>
<evidence type="ECO:0000256" key="8">
    <source>
        <dbReference type="SAM" id="MobiDB-lite"/>
    </source>
</evidence>
<evidence type="ECO:0000256" key="7">
    <source>
        <dbReference type="ARBA" id="ARBA00022833"/>
    </source>
</evidence>
<feature type="region of interest" description="Disordered" evidence="8">
    <location>
        <begin position="58"/>
        <end position="87"/>
    </location>
</feature>
<dbReference type="GO" id="GO:0004662">
    <property type="term" value="F:CAAX-protein geranylgeranyltransferase activity"/>
    <property type="evidence" value="ECO:0007669"/>
    <property type="project" value="TreeGrafter"/>
</dbReference>
<protein>
    <submittedName>
        <fullName evidence="10">Terpenoid cyclases/Protein prenyltransferase</fullName>
    </submittedName>
</protein>
<dbReference type="InterPro" id="IPR045089">
    <property type="entry name" value="PGGT1B-like"/>
</dbReference>
<evidence type="ECO:0000313" key="11">
    <source>
        <dbReference type="Proteomes" id="UP001305647"/>
    </source>
</evidence>
<evidence type="ECO:0000313" key="10">
    <source>
        <dbReference type="EMBL" id="KAK4100429.1"/>
    </source>
</evidence>
<evidence type="ECO:0000256" key="4">
    <source>
        <dbReference type="ARBA" id="ARBA00022679"/>
    </source>
</evidence>
<feature type="region of interest" description="Disordered" evidence="8">
    <location>
        <begin position="101"/>
        <end position="141"/>
    </location>
</feature>
<dbReference type="InterPro" id="IPR008930">
    <property type="entry name" value="Terpenoid_cyclase/PrenylTrfase"/>
</dbReference>
<name>A0AAN6Q186_9PEZI</name>
<keyword evidence="11" id="KW-1185">Reference proteome</keyword>
<sequence>MTDAPEPAEPSLDIDRHLKYWRMCLQAPLPIHYLSNDGNRMALAYFIINSIAILTPPPLSASSSSSSPNPEQQQPTPPRRKQPLIPPEDRPRLRQWVLSHQQPGGGFASTPTLLFPAAEKGPSSAGWEGETGGAEEGGEEDDREGACAAGLANLAATLFALQLLALLADEGDEAGAFAGVDRARTLRWLRRLQRDDGSFGEVLKRLPRVGWFIGGGYDMRYCYLAASIRWMLRGDVREGEPGWVGDFDTEGLARYISRSQTYDGGFAGSSAEEPHAGYAYCAIGALSLLDRPLHNSTAAYSSAVLHSGIRDVPGLLHWLASRQFIYLEPSTVDDEEEEEDNFLLPQSLADLTLSENGRHVACNGRCNKVADTCYTWWVGAALANLGHRDLLDWTSSRRFLLEKMAHRIGGFGKHPGDPPDVYHACFGLTALAVMGEPGLSEVDSALAVPVSTVRVIEKARAALVERARDERRSLVTGALEMGLAMRGEKPSWLSAVGG</sequence>
<dbReference type="EMBL" id="MU863641">
    <property type="protein sequence ID" value="KAK4100429.1"/>
    <property type="molecule type" value="Genomic_DNA"/>
</dbReference>
<dbReference type="InterPro" id="IPR001330">
    <property type="entry name" value="Prenyltrans"/>
</dbReference>
<organism evidence="10 11">
    <name type="scientific">Parathielavia hyrcaniae</name>
    <dbReference type="NCBI Taxonomy" id="113614"/>
    <lineage>
        <taxon>Eukaryota</taxon>
        <taxon>Fungi</taxon>
        <taxon>Dikarya</taxon>
        <taxon>Ascomycota</taxon>
        <taxon>Pezizomycotina</taxon>
        <taxon>Sordariomycetes</taxon>
        <taxon>Sordariomycetidae</taxon>
        <taxon>Sordariales</taxon>
        <taxon>Chaetomiaceae</taxon>
        <taxon>Parathielavia</taxon>
    </lineage>
</organism>
<dbReference type="PANTHER" id="PTHR11774">
    <property type="entry name" value="GERANYLGERANYL TRANSFERASE TYPE BETA SUBUNIT"/>
    <property type="match status" value="1"/>
</dbReference>
<dbReference type="AlphaFoldDB" id="A0AAN6Q186"/>
<comment type="similarity">
    <text evidence="2">Belongs to the protein prenyltransferase subunit beta family.</text>
</comment>
<keyword evidence="7" id="KW-0862">Zinc</keyword>
<comment type="caution">
    <text evidence="10">The sequence shown here is derived from an EMBL/GenBank/DDBJ whole genome shotgun (WGS) entry which is preliminary data.</text>
</comment>
<evidence type="ECO:0000256" key="1">
    <source>
        <dbReference type="ARBA" id="ARBA00001947"/>
    </source>
</evidence>
<evidence type="ECO:0000256" key="3">
    <source>
        <dbReference type="ARBA" id="ARBA00022602"/>
    </source>
</evidence>
<feature type="domain" description="Prenyltransferase alpha-alpha toroid" evidence="9">
    <location>
        <begin position="12"/>
        <end position="448"/>
    </location>
</feature>
<dbReference type="GO" id="GO:0005953">
    <property type="term" value="C:CAAX-protein geranylgeranyltransferase complex"/>
    <property type="evidence" value="ECO:0007669"/>
    <property type="project" value="TreeGrafter"/>
</dbReference>
<evidence type="ECO:0000259" key="9">
    <source>
        <dbReference type="Pfam" id="PF00432"/>
    </source>
</evidence>
<dbReference type="PANTHER" id="PTHR11774:SF4">
    <property type="entry name" value="GERANYLGERANYL TRANSFERASE TYPE-1 SUBUNIT BETA"/>
    <property type="match status" value="1"/>
</dbReference>
<comment type="cofactor">
    <cofactor evidence="1">
        <name>Zn(2+)</name>
        <dbReference type="ChEBI" id="CHEBI:29105"/>
    </cofactor>
</comment>
<feature type="compositionally biased region" description="Low complexity" evidence="8">
    <location>
        <begin position="60"/>
        <end position="74"/>
    </location>
</feature>
<dbReference type="Proteomes" id="UP001305647">
    <property type="component" value="Unassembled WGS sequence"/>
</dbReference>
<keyword evidence="6" id="KW-0677">Repeat</keyword>
<dbReference type="Gene3D" id="1.50.10.20">
    <property type="match status" value="2"/>
</dbReference>
<keyword evidence="5" id="KW-0479">Metal-binding</keyword>
<reference evidence="10" key="2">
    <citation type="submission" date="2023-05" db="EMBL/GenBank/DDBJ databases">
        <authorList>
            <consortium name="Lawrence Berkeley National Laboratory"/>
            <person name="Steindorff A."/>
            <person name="Hensen N."/>
            <person name="Bonometti L."/>
            <person name="Westerberg I."/>
            <person name="Brannstrom I.O."/>
            <person name="Guillou S."/>
            <person name="Cros-Aarteil S."/>
            <person name="Calhoun S."/>
            <person name="Haridas S."/>
            <person name="Kuo A."/>
            <person name="Mondo S."/>
            <person name="Pangilinan J."/>
            <person name="Riley R."/>
            <person name="Labutti K."/>
            <person name="Andreopoulos B."/>
            <person name="Lipzen A."/>
            <person name="Chen C."/>
            <person name="Yanf M."/>
            <person name="Daum C."/>
            <person name="Ng V."/>
            <person name="Clum A."/>
            <person name="Ohm R."/>
            <person name="Martin F."/>
            <person name="Silar P."/>
            <person name="Natvig D."/>
            <person name="Lalanne C."/>
            <person name="Gautier V."/>
            <person name="Ament-Velasquez S.L."/>
            <person name="Kruys A."/>
            <person name="Hutchinson M.I."/>
            <person name="Powell A.J."/>
            <person name="Barry K."/>
            <person name="Miller A.N."/>
            <person name="Grigoriev I.V."/>
            <person name="Debuchy R."/>
            <person name="Gladieux P."/>
            <person name="Thoren M.H."/>
            <person name="Johannesson H."/>
        </authorList>
    </citation>
    <scope>NUCLEOTIDE SEQUENCE</scope>
    <source>
        <strain evidence="10">CBS 757.83</strain>
    </source>
</reference>
<evidence type="ECO:0000256" key="5">
    <source>
        <dbReference type="ARBA" id="ARBA00022723"/>
    </source>
</evidence>
<dbReference type="GO" id="GO:0046872">
    <property type="term" value="F:metal ion binding"/>
    <property type="evidence" value="ECO:0007669"/>
    <property type="project" value="UniProtKB-KW"/>
</dbReference>
<dbReference type="SUPFAM" id="SSF48239">
    <property type="entry name" value="Terpenoid cyclases/Protein prenyltransferases"/>
    <property type="match status" value="1"/>
</dbReference>
<keyword evidence="3" id="KW-0637">Prenyltransferase</keyword>
<evidence type="ECO:0000256" key="2">
    <source>
        <dbReference type="ARBA" id="ARBA00010497"/>
    </source>
</evidence>
<reference evidence="10" key="1">
    <citation type="journal article" date="2023" name="Mol. Phylogenet. Evol.">
        <title>Genome-scale phylogeny and comparative genomics of the fungal order Sordariales.</title>
        <authorList>
            <person name="Hensen N."/>
            <person name="Bonometti L."/>
            <person name="Westerberg I."/>
            <person name="Brannstrom I.O."/>
            <person name="Guillou S."/>
            <person name="Cros-Aarteil S."/>
            <person name="Calhoun S."/>
            <person name="Haridas S."/>
            <person name="Kuo A."/>
            <person name="Mondo S."/>
            <person name="Pangilinan J."/>
            <person name="Riley R."/>
            <person name="LaButti K."/>
            <person name="Andreopoulos B."/>
            <person name="Lipzen A."/>
            <person name="Chen C."/>
            <person name="Yan M."/>
            <person name="Daum C."/>
            <person name="Ng V."/>
            <person name="Clum A."/>
            <person name="Steindorff A."/>
            <person name="Ohm R.A."/>
            <person name="Martin F."/>
            <person name="Silar P."/>
            <person name="Natvig D.O."/>
            <person name="Lalanne C."/>
            <person name="Gautier V."/>
            <person name="Ament-Velasquez S.L."/>
            <person name="Kruys A."/>
            <person name="Hutchinson M.I."/>
            <person name="Powell A.J."/>
            <person name="Barry K."/>
            <person name="Miller A.N."/>
            <person name="Grigoriev I.V."/>
            <person name="Debuchy R."/>
            <person name="Gladieux P."/>
            <person name="Hiltunen Thoren M."/>
            <person name="Johannesson H."/>
        </authorList>
    </citation>
    <scope>NUCLEOTIDE SEQUENCE</scope>
    <source>
        <strain evidence="10">CBS 757.83</strain>
    </source>
</reference>
<evidence type="ECO:0000256" key="6">
    <source>
        <dbReference type="ARBA" id="ARBA00022737"/>
    </source>
</evidence>
<accession>A0AAN6Q186</accession>
<keyword evidence="4" id="KW-0808">Transferase</keyword>